<sequence length="83" mass="9376">MEAIILHPKNKTQLSLLKNLAKEMGMEFETKNEDEIIIGYTPSGQAVSVSEYKEKIQSRIDDIKDGTAKTSTSEQVLNHILKR</sequence>
<keyword evidence="2" id="KW-1185">Reference proteome</keyword>
<proteinExistence type="predicted"/>
<dbReference type="Proteomes" id="UP001589589">
    <property type="component" value="Unassembled WGS sequence"/>
</dbReference>
<protein>
    <submittedName>
        <fullName evidence="1">DUF2683 family protein</fullName>
    </submittedName>
</protein>
<name>A0ABV5FTA0_9FLAO</name>
<dbReference type="EMBL" id="JBHMEX010000066">
    <property type="protein sequence ID" value="MFB9066351.1"/>
    <property type="molecule type" value="Genomic_DNA"/>
</dbReference>
<reference evidence="1 2" key="1">
    <citation type="submission" date="2024-09" db="EMBL/GenBank/DDBJ databases">
        <authorList>
            <person name="Sun Q."/>
            <person name="Mori K."/>
        </authorList>
    </citation>
    <scope>NUCLEOTIDE SEQUENCE [LARGE SCALE GENOMIC DNA]</scope>
    <source>
        <strain evidence="1 2">CECT 7908</strain>
    </source>
</reference>
<evidence type="ECO:0000313" key="2">
    <source>
        <dbReference type="Proteomes" id="UP001589589"/>
    </source>
</evidence>
<evidence type="ECO:0000313" key="1">
    <source>
        <dbReference type="EMBL" id="MFB9066351.1"/>
    </source>
</evidence>
<dbReference type="RefSeq" id="WP_290263593.1">
    <property type="nucleotide sequence ID" value="NZ_JAUFQQ010000003.1"/>
</dbReference>
<dbReference type="InterPro" id="IPR020271">
    <property type="entry name" value="Uncharacterised_MJ1172"/>
</dbReference>
<dbReference type="Pfam" id="PF10884">
    <property type="entry name" value="DUF2683"/>
    <property type="match status" value="1"/>
</dbReference>
<accession>A0ABV5FTA0</accession>
<comment type="caution">
    <text evidence="1">The sequence shown here is derived from an EMBL/GenBank/DDBJ whole genome shotgun (WGS) entry which is preliminary data.</text>
</comment>
<organism evidence="1 2">
    <name type="scientific">Flavobacterium branchiarum</name>
    <dbReference type="NCBI Taxonomy" id="1114870"/>
    <lineage>
        <taxon>Bacteria</taxon>
        <taxon>Pseudomonadati</taxon>
        <taxon>Bacteroidota</taxon>
        <taxon>Flavobacteriia</taxon>
        <taxon>Flavobacteriales</taxon>
        <taxon>Flavobacteriaceae</taxon>
        <taxon>Flavobacterium</taxon>
    </lineage>
</organism>
<gene>
    <name evidence="1" type="ORF">ACFFUQ_20220</name>
</gene>